<keyword evidence="5 6" id="KW-0472">Membrane</keyword>
<reference evidence="7 8" key="1">
    <citation type="journal article" date="2011" name="Science">
        <title>The Selaginella genome identifies genetic changes associated with the evolution of vascular plants.</title>
        <authorList>
            <person name="Banks J.A."/>
            <person name="Nishiyama T."/>
            <person name="Hasebe M."/>
            <person name="Bowman J.L."/>
            <person name="Gribskov M."/>
            <person name="dePamphilis C."/>
            <person name="Albert V.A."/>
            <person name="Aono N."/>
            <person name="Aoyama T."/>
            <person name="Ambrose B.A."/>
            <person name="Ashton N.W."/>
            <person name="Axtell M.J."/>
            <person name="Barker E."/>
            <person name="Barker M.S."/>
            <person name="Bennetzen J.L."/>
            <person name="Bonawitz N.D."/>
            <person name="Chapple C."/>
            <person name="Cheng C."/>
            <person name="Correa L.G."/>
            <person name="Dacre M."/>
            <person name="DeBarry J."/>
            <person name="Dreyer I."/>
            <person name="Elias M."/>
            <person name="Engstrom E.M."/>
            <person name="Estelle M."/>
            <person name="Feng L."/>
            <person name="Finet C."/>
            <person name="Floyd S.K."/>
            <person name="Frommer W.B."/>
            <person name="Fujita T."/>
            <person name="Gramzow L."/>
            <person name="Gutensohn M."/>
            <person name="Harholt J."/>
            <person name="Hattori M."/>
            <person name="Heyl A."/>
            <person name="Hirai T."/>
            <person name="Hiwatashi Y."/>
            <person name="Ishikawa M."/>
            <person name="Iwata M."/>
            <person name="Karol K.G."/>
            <person name="Koehler B."/>
            <person name="Kolukisaoglu U."/>
            <person name="Kubo M."/>
            <person name="Kurata T."/>
            <person name="Lalonde S."/>
            <person name="Li K."/>
            <person name="Li Y."/>
            <person name="Litt A."/>
            <person name="Lyons E."/>
            <person name="Manning G."/>
            <person name="Maruyama T."/>
            <person name="Michael T.P."/>
            <person name="Mikami K."/>
            <person name="Miyazaki S."/>
            <person name="Morinaga S."/>
            <person name="Murata T."/>
            <person name="Mueller-Roeber B."/>
            <person name="Nelson D.R."/>
            <person name="Obara M."/>
            <person name="Oguri Y."/>
            <person name="Olmstead R.G."/>
            <person name="Onodera N."/>
            <person name="Petersen B.L."/>
            <person name="Pils B."/>
            <person name="Prigge M."/>
            <person name="Rensing S.A."/>
            <person name="Riano-Pachon D.M."/>
            <person name="Roberts A.W."/>
            <person name="Sato Y."/>
            <person name="Scheller H.V."/>
            <person name="Schulz B."/>
            <person name="Schulz C."/>
            <person name="Shakirov E.V."/>
            <person name="Shibagaki N."/>
            <person name="Shinohara N."/>
            <person name="Shippen D.E."/>
            <person name="Soerensen I."/>
            <person name="Sotooka R."/>
            <person name="Sugimoto N."/>
            <person name="Sugita M."/>
            <person name="Sumikawa N."/>
            <person name="Tanurdzic M."/>
            <person name="Theissen G."/>
            <person name="Ulvskov P."/>
            <person name="Wakazuki S."/>
            <person name="Weng J.K."/>
            <person name="Willats W.W."/>
            <person name="Wipf D."/>
            <person name="Wolf P.G."/>
            <person name="Yang L."/>
            <person name="Zimmer A.D."/>
            <person name="Zhu Q."/>
            <person name="Mitros T."/>
            <person name="Hellsten U."/>
            <person name="Loque D."/>
            <person name="Otillar R."/>
            <person name="Salamov A."/>
            <person name="Schmutz J."/>
            <person name="Shapiro H."/>
            <person name="Lindquist E."/>
            <person name="Lucas S."/>
            <person name="Rokhsar D."/>
            <person name="Grigoriev I.V."/>
        </authorList>
    </citation>
    <scope>NUCLEOTIDE SEQUENCE [LARGE SCALE GENOMIC DNA]</scope>
</reference>
<dbReference type="Proteomes" id="UP000001514">
    <property type="component" value="Unassembled WGS sequence"/>
</dbReference>
<dbReference type="HOGENOM" id="CLU_049109_8_0_1"/>
<evidence type="ECO:0000256" key="3">
    <source>
        <dbReference type="ARBA" id="ARBA00022692"/>
    </source>
</evidence>
<keyword evidence="4 6" id="KW-1133">Transmembrane helix</keyword>
<dbReference type="Pfam" id="PF04117">
    <property type="entry name" value="Mpv17_PMP22"/>
    <property type="match status" value="1"/>
</dbReference>
<evidence type="ECO:0000256" key="5">
    <source>
        <dbReference type="ARBA" id="ARBA00023136"/>
    </source>
</evidence>
<evidence type="ECO:0000313" key="7">
    <source>
        <dbReference type="EMBL" id="EFJ12200.1"/>
    </source>
</evidence>
<dbReference type="KEGG" id="smo:SELMODRAFT_124507"/>
<dbReference type="EMBL" id="GL377640">
    <property type="protein sequence ID" value="EFJ12200.1"/>
    <property type="molecule type" value="Genomic_DNA"/>
</dbReference>
<gene>
    <name evidence="7" type="ORF">SELMODRAFT_124507</name>
</gene>
<dbReference type="AlphaFoldDB" id="D8STH2"/>
<dbReference type="PANTHER" id="PTHR11266:SF17">
    <property type="entry name" value="PROTEIN MPV17"/>
    <property type="match status" value="1"/>
</dbReference>
<name>D8STH2_SELML</name>
<comment type="similarity">
    <text evidence="2 6">Belongs to the peroxisomal membrane protein PXMP2/4 family.</text>
</comment>
<dbReference type="GO" id="GO:0016020">
    <property type="term" value="C:membrane"/>
    <property type="evidence" value="ECO:0007669"/>
    <property type="project" value="UniProtKB-SubCell"/>
</dbReference>
<keyword evidence="8" id="KW-1185">Reference proteome</keyword>
<evidence type="ECO:0000256" key="1">
    <source>
        <dbReference type="ARBA" id="ARBA00004141"/>
    </source>
</evidence>
<evidence type="ECO:0000256" key="4">
    <source>
        <dbReference type="ARBA" id="ARBA00022989"/>
    </source>
</evidence>
<dbReference type="GO" id="GO:0005737">
    <property type="term" value="C:cytoplasm"/>
    <property type="evidence" value="ECO:0000318"/>
    <property type="project" value="GO_Central"/>
</dbReference>
<comment type="subcellular location">
    <subcellularLocation>
        <location evidence="1">Membrane</location>
        <topology evidence="1">Multi-pass membrane protein</topology>
    </subcellularLocation>
</comment>
<dbReference type="InterPro" id="IPR007248">
    <property type="entry name" value="Mpv17_PMP22"/>
</dbReference>
<dbReference type="OMA" id="WYQSKLA"/>
<organism evidence="8">
    <name type="scientific">Selaginella moellendorffii</name>
    <name type="common">Spikemoss</name>
    <dbReference type="NCBI Taxonomy" id="88036"/>
    <lineage>
        <taxon>Eukaryota</taxon>
        <taxon>Viridiplantae</taxon>
        <taxon>Streptophyta</taxon>
        <taxon>Embryophyta</taxon>
        <taxon>Tracheophyta</taxon>
        <taxon>Lycopodiopsida</taxon>
        <taxon>Selaginellales</taxon>
        <taxon>Selaginellaceae</taxon>
        <taxon>Selaginella</taxon>
    </lineage>
</organism>
<evidence type="ECO:0000313" key="8">
    <source>
        <dbReference type="Proteomes" id="UP000001514"/>
    </source>
</evidence>
<proteinExistence type="inferred from homology"/>
<accession>D8STH2</accession>
<dbReference type="Gramene" id="EFJ12200">
    <property type="protein sequence ID" value="EFJ12200"/>
    <property type="gene ID" value="SELMODRAFT_124507"/>
</dbReference>
<feature type="transmembrane region" description="Helical" evidence="6">
    <location>
        <begin position="77"/>
        <end position="96"/>
    </location>
</feature>
<sequence length="233" mass="26096">MRSAWSWYQGQLAAKPVRTQIVTSGILWAVGDMVAQSVSASVEKRQHKSQAFTIIAIDPQVEPGPGKDKDGLNWKRVGISSMFGVGFVGPVGHFWYEGLEHLVHNKLRLRPKSLRFLATKLAADALIFGPIHLVAFFTYSGLAAGKSWEVVRQELGRDFIPAFLTEGAVWPVVQVVNFRFVPVQHQLLYVNFFCLLDSAFLSWFKHQNDAPWKRKLTAFVTGASDDPSSSRDH</sequence>
<dbReference type="STRING" id="88036.D8STH2"/>
<evidence type="ECO:0000256" key="6">
    <source>
        <dbReference type="RuleBase" id="RU363053"/>
    </source>
</evidence>
<protein>
    <submittedName>
        <fullName evidence="7">Uncharacterized protein</fullName>
    </submittedName>
</protein>
<dbReference type="FunCoup" id="D8STH2">
    <property type="interactions" value="378"/>
</dbReference>
<dbReference type="eggNOG" id="KOG1944">
    <property type="taxonomic scope" value="Eukaryota"/>
</dbReference>
<evidence type="ECO:0000256" key="2">
    <source>
        <dbReference type="ARBA" id="ARBA00006824"/>
    </source>
</evidence>
<feature type="transmembrane region" description="Helical" evidence="6">
    <location>
        <begin position="116"/>
        <end position="139"/>
    </location>
</feature>
<keyword evidence="3 6" id="KW-0812">Transmembrane</keyword>
<dbReference type="InParanoid" id="D8STH2"/>
<dbReference type="PANTHER" id="PTHR11266">
    <property type="entry name" value="PEROXISOMAL MEMBRANE PROTEIN 2, PXMP2 MPV17"/>
    <property type="match status" value="1"/>
</dbReference>